<dbReference type="EMBL" id="CP002955">
    <property type="protein sequence ID" value="AEL24534.1"/>
    <property type="molecule type" value="Genomic_DNA"/>
</dbReference>
<keyword evidence="1" id="KW-1133">Transmembrane helix</keyword>
<dbReference type="HOGENOM" id="CLU_1649333_0_0_10"/>
<protein>
    <recommendedName>
        <fullName evidence="4">Bacterial Pleckstrin homology domain-containing protein</fullName>
    </recommendedName>
</protein>
<gene>
    <name evidence="2" type="ordered locus">Cycma_0760</name>
</gene>
<organism evidence="2 3">
    <name type="scientific">Cyclobacterium marinum (strain ATCC 25205 / DSM 745 / LMG 13164 / NCIMB 1802)</name>
    <name type="common">Flectobacillus marinus</name>
    <dbReference type="NCBI Taxonomy" id="880070"/>
    <lineage>
        <taxon>Bacteria</taxon>
        <taxon>Pseudomonadati</taxon>
        <taxon>Bacteroidota</taxon>
        <taxon>Cytophagia</taxon>
        <taxon>Cytophagales</taxon>
        <taxon>Cyclobacteriaceae</taxon>
        <taxon>Cyclobacterium</taxon>
    </lineage>
</organism>
<evidence type="ECO:0000256" key="1">
    <source>
        <dbReference type="SAM" id="Phobius"/>
    </source>
</evidence>
<evidence type="ECO:0008006" key="4">
    <source>
        <dbReference type="Google" id="ProtNLM"/>
    </source>
</evidence>
<keyword evidence="1" id="KW-0812">Transmembrane</keyword>
<dbReference type="RefSeq" id="WP_014018832.1">
    <property type="nucleotide sequence ID" value="NC_015914.1"/>
</dbReference>
<dbReference type="KEGG" id="cmr:Cycma_0760"/>
<evidence type="ECO:0000313" key="3">
    <source>
        <dbReference type="Proteomes" id="UP000001635"/>
    </source>
</evidence>
<dbReference type="Proteomes" id="UP000001635">
    <property type="component" value="Chromosome"/>
</dbReference>
<feature type="transmembrane region" description="Helical" evidence="1">
    <location>
        <begin position="40"/>
        <end position="61"/>
    </location>
</feature>
<dbReference type="OrthoDB" id="582675at2"/>
<dbReference type="AlphaFoldDB" id="G0J225"/>
<proteinExistence type="predicted"/>
<reference evidence="3" key="1">
    <citation type="submission" date="2011-07" db="EMBL/GenBank/DDBJ databases">
        <title>The complete genome of Cyclobacterium marinum DSM 745.</title>
        <authorList>
            <person name="Lucas S."/>
            <person name="Han J."/>
            <person name="Lapidus A."/>
            <person name="Bruce D."/>
            <person name="Goodwin L."/>
            <person name="Pitluck S."/>
            <person name="Peters L."/>
            <person name="Kyrpides N."/>
            <person name="Mavromatis K."/>
            <person name="Ivanova N."/>
            <person name="Ovchinnikova G."/>
            <person name="Chertkov O."/>
            <person name="Detter J.C."/>
            <person name="Tapia R."/>
            <person name="Han C."/>
            <person name="Land M."/>
            <person name="Hauser L."/>
            <person name="Markowitz V."/>
            <person name="Cheng J.-F."/>
            <person name="Hugenholtz P."/>
            <person name="Woyke T."/>
            <person name="Wu D."/>
            <person name="Tindall B."/>
            <person name="Schuetze A."/>
            <person name="Brambilla E."/>
            <person name="Klenk H.-P."/>
            <person name="Eisen J.A."/>
        </authorList>
    </citation>
    <scope>NUCLEOTIDE SEQUENCE [LARGE SCALE GENOMIC DNA]</scope>
    <source>
        <strain evidence="3">ATCC 25205 / DSM 745 / LMG 13164 / NCIMB 1802</strain>
    </source>
</reference>
<keyword evidence="3" id="KW-1185">Reference proteome</keyword>
<sequence>MVYNESQTLKDSWFVPVFFGIQLLATAVALVYGVVDVEGFTSTGLLGLVLFISFLIGWLMVSMKLQIRLNATGLSYKSPPFINSWRKHKWEEVKHIQQIKRRSILSGGGLGIRYDLKGEWKYLFSTCHVVRVSLKDSSFVWSTRNPKKILEAWEEWGSER</sequence>
<keyword evidence="1" id="KW-0472">Membrane</keyword>
<name>G0J225_CYCMS</name>
<evidence type="ECO:0000313" key="2">
    <source>
        <dbReference type="EMBL" id="AEL24534.1"/>
    </source>
</evidence>
<dbReference type="STRING" id="880070.Cycma_0760"/>
<feature type="transmembrane region" description="Helical" evidence="1">
    <location>
        <begin position="12"/>
        <end position="34"/>
    </location>
</feature>
<accession>G0J225</accession>